<evidence type="ECO:0000256" key="6">
    <source>
        <dbReference type="PROSITE-ProRule" id="PRU01023"/>
    </source>
</evidence>
<dbReference type="Pfam" id="PF01029">
    <property type="entry name" value="NusB"/>
    <property type="match status" value="1"/>
</dbReference>
<dbReference type="PRINTS" id="PR02008">
    <property type="entry name" value="RCMTFAMILY"/>
</dbReference>
<dbReference type="RefSeq" id="WP_390261384.1">
    <property type="nucleotide sequence ID" value="NZ_JBHUGH010000009.1"/>
</dbReference>
<evidence type="ECO:0000256" key="5">
    <source>
        <dbReference type="ARBA" id="ARBA00022884"/>
    </source>
</evidence>
<feature type="binding site" evidence="6">
    <location>
        <position position="312"/>
    </location>
    <ligand>
        <name>S-adenosyl-L-methionine</name>
        <dbReference type="ChEBI" id="CHEBI:59789"/>
    </ligand>
</feature>
<gene>
    <name evidence="8" type="ORF">ACFSGJ_10690</name>
</gene>
<reference evidence="9" key="1">
    <citation type="journal article" date="2019" name="Int. J. Syst. Evol. Microbiol.">
        <title>The Global Catalogue of Microorganisms (GCM) 10K type strain sequencing project: providing services to taxonomists for standard genome sequencing and annotation.</title>
        <authorList>
            <consortium name="The Broad Institute Genomics Platform"/>
            <consortium name="The Broad Institute Genome Sequencing Center for Infectious Disease"/>
            <person name="Wu L."/>
            <person name="Ma J."/>
        </authorList>
    </citation>
    <scope>NUCLEOTIDE SEQUENCE [LARGE SCALE GENOMIC DNA]</scope>
    <source>
        <strain evidence="9">CGMCC 4.7242</strain>
    </source>
</reference>
<dbReference type="SUPFAM" id="SSF53335">
    <property type="entry name" value="S-adenosyl-L-methionine-dependent methyltransferases"/>
    <property type="match status" value="1"/>
</dbReference>
<evidence type="ECO:0000256" key="1">
    <source>
        <dbReference type="ARBA" id="ARBA00007494"/>
    </source>
</evidence>
<sequence length="432" mass="45185">MAAPKDRRGGGDTSGLAARRAALALISAVLEEGRLLSDALADPRGMVAALDGQGRARAQRLALTTLRNIGRADRMLGPHLRKRPPPAIHNILRLALAEVHAEGAAPHGAVDAAVSLAREGGGAAALAGLVNAVLRKTTAAPPEVWQKLPVPDLPKWLRRPLIAAYGKPAVEAIEAAHLAGAPLDLTVPGDGPVPEGERLPNGTLRLAAGTQVTALPGYAEGTWWVQDAAAAFPAMVLAPQPGERVADLCAAPGGKTMQLAAAGAQVTAVDVSEARLARLRENLSRTGLEAEILAADVLDWVPAAPFDAVLLDAPCSATGTIRRHPDLPFVKRPEDVGSLTRLQAQLIDRAIAMLRPGGRLVYCTCSLLPEEGEDQVTAALARHRGLRAVDADVPGLAPEWRSGPGWRLRPDYWAGQGGMDGFYIALLVRDGG</sequence>
<accession>A0ABW4S4Z1</accession>
<dbReference type="Gene3D" id="3.40.50.150">
    <property type="entry name" value="Vaccinia Virus protein VP39"/>
    <property type="match status" value="1"/>
</dbReference>
<keyword evidence="9" id="KW-1185">Reference proteome</keyword>
<dbReference type="CDD" id="cd02440">
    <property type="entry name" value="AdoMet_MTases"/>
    <property type="match status" value="1"/>
</dbReference>
<keyword evidence="2 6" id="KW-0489">Methyltransferase</keyword>
<dbReference type="GO" id="GO:0032259">
    <property type="term" value="P:methylation"/>
    <property type="evidence" value="ECO:0007669"/>
    <property type="project" value="UniProtKB-KW"/>
</dbReference>
<organism evidence="8 9">
    <name type="scientific">Halodurantibacterium flavum</name>
    <dbReference type="NCBI Taxonomy" id="1382802"/>
    <lineage>
        <taxon>Bacteria</taxon>
        <taxon>Pseudomonadati</taxon>
        <taxon>Pseudomonadota</taxon>
        <taxon>Alphaproteobacteria</taxon>
        <taxon>Rhodobacterales</taxon>
        <taxon>Paracoccaceae</taxon>
        <taxon>Halodurantibacterium</taxon>
    </lineage>
</organism>
<dbReference type="PANTHER" id="PTHR22807">
    <property type="entry name" value="NOP2 YEAST -RELATED NOL1/NOP2/FMU SUN DOMAIN-CONTAINING"/>
    <property type="match status" value="1"/>
</dbReference>
<dbReference type="InterPro" id="IPR035926">
    <property type="entry name" value="NusB-like_sf"/>
</dbReference>
<dbReference type="Proteomes" id="UP001597353">
    <property type="component" value="Unassembled WGS sequence"/>
</dbReference>
<dbReference type="PANTHER" id="PTHR22807:SF61">
    <property type="entry name" value="NOL1_NOP2_SUN FAMILY PROTEIN _ ANTITERMINATION NUSB DOMAIN-CONTAINING PROTEIN"/>
    <property type="match status" value="1"/>
</dbReference>
<dbReference type="InterPro" id="IPR006027">
    <property type="entry name" value="NusB_RsmB_TIM44"/>
</dbReference>
<keyword evidence="4 6" id="KW-0949">S-adenosyl-L-methionine</keyword>
<feature type="domain" description="SAM-dependent MTase RsmB/NOP-type" evidence="7">
    <location>
        <begin position="145"/>
        <end position="430"/>
    </location>
</feature>
<comment type="caution">
    <text evidence="8">The sequence shown here is derived from an EMBL/GenBank/DDBJ whole genome shotgun (WGS) entry which is preliminary data.</text>
</comment>
<dbReference type="Pfam" id="PF01189">
    <property type="entry name" value="Methyltr_RsmB-F"/>
    <property type="match status" value="1"/>
</dbReference>
<dbReference type="InterPro" id="IPR049560">
    <property type="entry name" value="MeTrfase_RsmB-F_NOP2_cat"/>
</dbReference>
<evidence type="ECO:0000313" key="8">
    <source>
        <dbReference type="EMBL" id="MFD1912675.1"/>
    </source>
</evidence>
<keyword evidence="5 6" id="KW-0694">RNA-binding</keyword>
<dbReference type="Gene3D" id="1.10.940.10">
    <property type="entry name" value="NusB-like"/>
    <property type="match status" value="1"/>
</dbReference>
<evidence type="ECO:0000256" key="3">
    <source>
        <dbReference type="ARBA" id="ARBA00022679"/>
    </source>
</evidence>
<dbReference type="PROSITE" id="PS01153">
    <property type="entry name" value="NOL1_NOP2_SUN"/>
    <property type="match status" value="1"/>
</dbReference>
<dbReference type="InterPro" id="IPR001678">
    <property type="entry name" value="MeTrfase_RsmB-F_NOP2_dom"/>
</dbReference>
<dbReference type="SUPFAM" id="SSF48013">
    <property type="entry name" value="NusB-like"/>
    <property type="match status" value="1"/>
</dbReference>
<evidence type="ECO:0000313" key="9">
    <source>
        <dbReference type="Proteomes" id="UP001597353"/>
    </source>
</evidence>
<dbReference type="EC" id="2.1.1.-" evidence="8"/>
<comment type="similarity">
    <text evidence="1 6">Belongs to the class I-like SAM-binding methyltransferase superfamily. RsmB/NOP family.</text>
</comment>
<dbReference type="InterPro" id="IPR018314">
    <property type="entry name" value="RsmB/NOL1/NOP2-like_CS"/>
</dbReference>
<name>A0ABW4S4Z1_9RHOB</name>
<evidence type="ECO:0000259" key="7">
    <source>
        <dbReference type="PROSITE" id="PS51686"/>
    </source>
</evidence>
<dbReference type="PROSITE" id="PS51686">
    <property type="entry name" value="SAM_MT_RSMB_NOP"/>
    <property type="match status" value="1"/>
</dbReference>
<feature type="binding site" evidence="6">
    <location>
        <position position="296"/>
    </location>
    <ligand>
        <name>S-adenosyl-L-methionine</name>
        <dbReference type="ChEBI" id="CHEBI:59789"/>
    </ligand>
</feature>
<evidence type="ECO:0000256" key="4">
    <source>
        <dbReference type="ARBA" id="ARBA00022691"/>
    </source>
</evidence>
<proteinExistence type="inferred from homology"/>
<dbReference type="InterPro" id="IPR029063">
    <property type="entry name" value="SAM-dependent_MTases_sf"/>
</dbReference>
<feature type="binding site" evidence="6">
    <location>
        <begin position="249"/>
        <end position="255"/>
    </location>
    <ligand>
        <name>S-adenosyl-L-methionine</name>
        <dbReference type="ChEBI" id="CHEBI:59789"/>
    </ligand>
</feature>
<feature type="binding site" evidence="6">
    <location>
        <position position="270"/>
    </location>
    <ligand>
        <name>S-adenosyl-L-methionine</name>
        <dbReference type="ChEBI" id="CHEBI:59789"/>
    </ligand>
</feature>
<dbReference type="GO" id="GO:0008168">
    <property type="term" value="F:methyltransferase activity"/>
    <property type="evidence" value="ECO:0007669"/>
    <property type="project" value="UniProtKB-KW"/>
</dbReference>
<protein>
    <submittedName>
        <fullName evidence="8">RsmB/NOP family class I SAM-dependent RNA methyltransferase</fullName>
        <ecNumber evidence="8">2.1.1.-</ecNumber>
    </submittedName>
</protein>
<dbReference type="InterPro" id="IPR023267">
    <property type="entry name" value="RCMT"/>
</dbReference>
<dbReference type="EMBL" id="JBHUGH010000009">
    <property type="protein sequence ID" value="MFD1912675.1"/>
    <property type="molecule type" value="Genomic_DNA"/>
</dbReference>
<keyword evidence="3 6" id="KW-0808">Transferase</keyword>
<evidence type="ECO:0000256" key="2">
    <source>
        <dbReference type="ARBA" id="ARBA00022603"/>
    </source>
</evidence>
<feature type="active site" description="Nucleophile" evidence="6">
    <location>
        <position position="365"/>
    </location>
</feature>